<comment type="similarity">
    <text evidence="1">Belongs to the Nudix hydrolase family.</text>
</comment>
<dbReference type="PANTHER" id="PTHR43736:SF1">
    <property type="entry name" value="DIHYDRONEOPTERIN TRIPHOSPHATE DIPHOSPHATASE"/>
    <property type="match status" value="1"/>
</dbReference>
<dbReference type="InterPro" id="IPR015797">
    <property type="entry name" value="NUDIX_hydrolase-like_dom_sf"/>
</dbReference>
<dbReference type="Proteomes" id="UP000217465">
    <property type="component" value="Unassembled WGS sequence"/>
</dbReference>
<evidence type="ECO:0000259" key="2">
    <source>
        <dbReference type="PROSITE" id="PS51462"/>
    </source>
</evidence>
<evidence type="ECO:0000256" key="1">
    <source>
        <dbReference type="ARBA" id="ARBA00005582"/>
    </source>
</evidence>
<dbReference type="Gene3D" id="3.90.79.10">
    <property type="entry name" value="Nucleoside Triphosphate Pyrophosphohydrolase"/>
    <property type="match status" value="1"/>
</dbReference>
<dbReference type="Gene3D" id="6.10.250.1120">
    <property type="match status" value="1"/>
</dbReference>
<dbReference type="AlphaFoldDB" id="A0A854WHP8"/>
<gene>
    <name evidence="3" type="ORF">A9Y57_00223</name>
</gene>
<reference evidence="3 4" key="1">
    <citation type="submission" date="2016-06" db="EMBL/GenBank/DDBJ databases">
        <authorList>
            <person name="Haines A.N."/>
            <person name="Council K.R."/>
        </authorList>
    </citation>
    <scope>NUCLEOTIDE SEQUENCE [LARGE SCALE GENOMIC DNA]</scope>
    <source>
        <strain evidence="3 4">SP158-29</strain>
    </source>
</reference>
<protein>
    <recommendedName>
        <fullName evidence="2">Nudix hydrolase domain-containing protein</fullName>
    </recommendedName>
</protein>
<dbReference type="InterPro" id="IPR059176">
    <property type="entry name" value="UDP-X_N"/>
</dbReference>
<evidence type="ECO:0000313" key="4">
    <source>
        <dbReference type="Proteomes" id="UP000217465"/>
    </source>
</evidence>
<accession>A0A854WHP8</accession>
<sequence>MTEEKNRWVDWAISLQSIAQAGLYYSKEEFDLERYQAIRDIATDMIVNQTDLSPEKVSDLFCNEIGYQTPKLDIRAVIFEGDKILLVKENNGTWSLPGGWIDVDLSIMESTIKEVKEEAGLDGCPS</sequence>
<dbReference type="Pfam" id="PF12535">
    <property type="entry name" value="Nudix_N"/>
    <property type="match status" value="1"/>
</dbReference>
<name>A0A854WHP8_9STRE</name>
<dbReference type="InterPro" id="IPR000086">
    <property type="entry name" value="NUDIX_hydrolase_dom"/>
</dbReference>
<dbReference type="PROSITE" id="PS51462">
    <property type="entry name" value="NUDIX"/>
    <property type="match status" value="1"/>
</dbReference>
<dbReference type="PANTHER" id="PTHR43736">
    <property type="entry name" value="ADP-RIBOSE PYROPHOSPHATASE"/>
    <property type="match status" value="1"/>
</dbReference>
<feature type="domain" description="Nudix hydrolase" evidence="2">
    <location>
        <begin position="69"/>
        <end position="126"/>
    </location>
</feature>
<proteinExistence type="inferred from homology"/>
<evidence type="ECO:0000313" key="3">
    <source>
        <dbReference type="EMBL" id="PCH13590.1"/>
    </source>
</evidence>
<comment type="caution">
    <text evidence="3">The sequence shown here is derived from an EMBL/GenBank/DDBJ whole genome shotgun (WGS) entry which is preliminary data.</text>
</comment>
<dbReference type="SUPFAM" id="SSF55811">
    <property type="entry name" value="Nudix"/>
    <property type="match status" value="1"/>
</dbReference>
<dbReference type="Pfam" id="PF00293">
    <property type="entry name" value="NUDIX"/>
    <property type="match status" value="1"/>
</dbReference>
<organism evidence="3 4">
    <name type="scientific">Streptococcus parauberis</name>
    <dbReference type="NCBI Taxonomy" id="1348"/>
    <lineage>
        <taxon>Bacteria</taxon>
        <taxon>Bacillati</taxon>
        <taxon>Bacillota</taxon>
        <taxon>Bacilli</taxon>
        <taxon>Lactobacillales</taxon>
        <taxon>Streptococcaceae</taxon>
        <taxon>Streptococcus</taxon>
    </lineage>
</organism>
<dbReference type="EMBL" id="NSGR01000004">
    <property type="protein sequence ID" value="PCH13590.1"/>
    <property type="molecule type" value="Genomic_DNA"/>
</dbReference>